<reference evidence="5 6" key="1">
    <citation type="submission" date="2024-11" db="EMBL/GenBank/DDBJ databases">
        <title>A near-complete genome assembly of Cinchona calisaya.</title>
        <authorList>
            <person name="Lian D.C."/>
            <person name="Zhao X.W."/>
            <person name="Wei L."/>
        </authorList>
    </citation>
    <scope>NUCLEOTIDE SEQUENCE [LARGE SCALE GENOMIC DNA]</scope>
    <source>
        <tissue evidence="5">Nenye</tissue>
    </source>
</reference>
<evidence type="ECO:0000313" key="6">
    <source>
        <dbReference type="Proteomes" id="UP001630127"/>
    </source>
</evidence>
<gene>
    <name evidence="5" type="ORF">ACH5RR_002872</name>
</gene>
<evidence type="ECO:0000256" key="1">
    <source>
        <dbReference type="ARBA" id="ARBA00022723"/>
    </source>
</evidence>
<dbReference type="PANTHER" id="PTHR32410">
    <property type="entry name" value="CYSTEINE/HISTIDINE-RICH C1 DOMAIN FAMILY PROTEIN"/>
    <property type="match status" value="1"/>
</dbReference>
<proteinExistence type="predicted"/>
<dbReference type="Pfam" id="PF03107">
    <property type="entry name" value="C1_2"/>
    <property type="match status" value="4"/>
</dbReference>
<protein>
    <recommendedName>
        <fullName evidence="4">Phorbol-ester/DAG-type domain-containing protein</fullName>
    </recommendedName>
</protein>
<dbReference type="PANTHER" id="PTHR32410:SF216">
    <property type="entry name" value="PHORBOL-ESTER_DAG-TYPE DOMAIN-CONTAINING PROTEIN"/>
    <property type="match status" value="1"/>
</dbReference>
<dbReference type="PROSITE" id="PS50081">
    <property type="entry name" value="ZF_DAG_PE_2"/>
    <property type="match status" value="1"/>
</dbReference>
<sequence>MEILHFSHENPLRFSSERTNSDEKILRCRGCGEPIFSGSVYSCMECEFFLHKSCGELPKEINHNLHPQHSLVLHPRPPYHPEKCICRSCFTKPKENTFIYRCNATCEFSLDIICASPADMIIRHKSHNHPLLLIRRPSLFFCDACGEKHEGLSRGVGADHNQTQIPDDLKMINVIRLPPGDEFSSLVGHLTSPKDLLVSTKTMIEVNHLMNHEHPFILYNDQSSSSSSSTEIVSLLDTSKYLSEVPNCDLCFQQVSLPLYLCTQCNIFLHEKCSKLPIEVQHHPCHPEHPLILLPKSIEFFGLFNCNICELPSNGVCFCCTKCGFCVDPRCALLPSTMIHAAHPHHIFTLCQKFWGQGKCRCCLTPLNIGFVYACNACDFGLHAACALFPSTARHRFDRHIIKLIHNPSQGNSHEYYCEICELEVDQRRWFYHCVDCDRSFHIKCLPSLGYYSHVKYGLKFDDECHPHHPLTFVRLVEDALCDYCGRIVYRYDGLAFKCSECNAVFHFRCCKSYPK</sequence>
<dbReference type="InterPro" id="IPR046349">
    <property type="entry name" value="C1-like_sf"/>
</dbReference>
<keyword evidence="3" id="KW-0862">Zinc</keyword>
<evidence type="ECO:0000256" key="2">
    <source>
        <dbReference type="ARBA" id="ARBA00022737"/>
    </source>
</evidence>
<dbReference type="GO" id="GO:0046872">
    <property type="term" value="F:metal ion binding"/>
    <property type="evidence" value="ECO:0007669"/>
    <property type="project" value="UniProtKB-KW"/>
</dbReference>
<keyword evidence="1" id="KW-0479">Metal-binding</keyword>
<dbReference type="InterPro" id="IPR004146">
    <property type="entry name" value="DC1"/>
</dbReference>
<comment type="caution">
    <text evidence="5">The sequence shown here is derived from an EMBL/GenBank/DDBJ whole genome shotgun (WGS) entry which is preliminary data.</text>
</comment>
<name>A0ABD3ATK4_9GENT</name>
<dbReference type="SUPFAM" id="SSF57889">
    <property type="entry name" value="Cysteine-rich domain"/>
    <property type="match status" value="4"/>
</dbReference>
<organism evidence="5 6">
    <name type="scientific">Cinchona calisaya</name>
    <dbReference type="NCBI Taxonomy" id="153742"/>
    <lineage>
        <taxon>Eukaryota</taxon>
        <taxon>Viridiplantae</taxon>
        <taxon>Streptophyta</taxon>
        <taxon>Embryophyta</taxon>
        <taxon>Tracheophyta</taxon>
        <taxon>Spermatophyta</taxon>
        <taxon>Magnoliopsida</taxon>
        <taxon>eudicotyledons</taxon>
        <taxon>Gunneridae</taxon>
        <taxon>Pentapetalae</taxon>
        <taxon>asterids</taxon>
        <taxon>lamiids</taxon>
        <taxon>Gentianales</taxon>
        <taxon>Rubiaceae</taxon>
        <taxon>Cinchonoideae</taxon>
        <taxon>Cinchoneae</taxon>
        <taxon>Cinchona</taxon>
    </lineage>
</organism>
<dbReference type="EMBL" id="JBJUIK010000002">
    <property type="protein sequence ID" value="KAL3534411.1"/>
    <property type="molecule type" value="Genomic_DNA"/>
</dbReference>
<keyword evidence="6" id="KW-1185">Reference proteome</keyword>
<dbReference type="InterPro" id="IPR002219">
    <property type="entry name" value="PKC_DAG/PE"/>
</dbReference>
<dbReference type="InterPro" id="IPR053192">
    <property type="entry name" value="Vacuole_Formation_Reg"/>
</dbReference>
<dbReference type="AlphaFoldDB" id="A0ABD3ATK4"/>
<dbReference type="Proteomes" id="UP001630127">
    <property type="component" value="Unassembled WGS sequence"/>
</dbReference>
<evidence type="ECO:0000259" key="4">
    <source>
        <dbReference type="PROSITE" id="PS50081"/>
    </source>
</evidence>
<feature type="domain" description="Phorbol-ester/DAG-type" evidence="4">
    <location>
        <begin position="468"/>
        <end position="516"/>
    </location>
</feature>
<accession>A0ABD3ATK4</accession>
<evidence type="ECO:0000256" key="3">
    <source>
        <dbReference type="ARBA" id="ARBA00022833"/>
    </source>
</evidence>
<evidence type="ECO:0000313" key="5">
    <source>
        <dbReference type="EMBL" id="KAL3534411.1"/>
    </source>
</evidence>
<dbReference type="SMART" id="SM00109">
    <property type="entry name" value="C1"/>
    <property type="match status" value="1"/>
</dbReference>
<keyword evidence="2" id="KW-0677">Repeat</keyword>